<dbReference type="GO" id="GO:0004165">
    <property type="term" value="F:delta(3)-delta(2)-enoyl-CoA isomerase activity"/>
    <property type="evidence" value="ECO:0007669"/>
    <property type="project" value="UniProtKB-ARBA"/>
</dbReference>
<dbReference type="SUPFAM" id="SSF52096">
    <property type="entry name" value="ClpP/crotonase"/>
    <property type="match status" value="1"/>
</dbReference>
<evidence type="ECO:0000256" key="1">
    <source>
        <dbReference type="ARBA" id="ARBA00004275"/>
    </source>
</evidence>
<protein>
    <submittedName>
        <fullName evidence="6">Hypothetical enoyl-CoA hydratase/isomerase</fullName>
    </submittedName>
</protein>
<evidence type="ECO:0000313" key="6">
    <source>
        <dbReference type="EMBL" id="SGZ09686.1"/>
    </source>
</evidence>
<evidence type="ECO:0000313" key="5">
    <source>
        <dbReference type="EMBL" id="SGY96840.1"/>
    </source>
</evidence>
<dbReference type="InterPro" id="IPR051053">
    <property type="entry name" value="ECH/Chromodomain_protein"/>
</dbReference>
<dbReference type="Proteomes" id="UP000183794">
    <property type="component" value="Unassembled WGS sequence"/>
</dbReference>
<keyword evidence="7" id="KW-1185">Reference proteome</keyword>
<dbReference type="PANTHER" id="PTHR43684:SF1">
    <property type="entry name" value="ENOYL-COA DELTA ISOMERASE 2"/>
    <property type="match status" value="1"/>
</dbReference>
<dbReference type="AlphaFoldDB" id="A0A090IE20"/>
<comment type="subcellular location">
    <subcellularLocation>
        <location evidence="1">Peroxisome</location>
    </subcellularLocation>
</comment>
<dbReference type="EMBL" id="FPLJ01000073">
    <property type="protein sequence ID" value="SGY96840.1"/>
    <property type="molecule type" value="Genomic_DNA"/>
</dbReference>
<reference evidence="6 8" key="1">
    <citation type="submission" date="2016-11" db="EMBL/GenBank/DDBJ databases">
        <authorList>
            <person name="Jaros S."/>
            <person name="Januszkiewicz K."/>
            <person name="Wedrychowicz H."/>
        </authorList>
    </citation>
    <scope>NUCLEOTIDE SEQUENCE [LARGE SCALE GENOMIC DNA]</scope>
    <source>
        <strain evidence="6">NVI 5450</strain>
    </source>
</reference>
<dbReference type="InterPro" id="IPR029045">
    <property type="entry name" value="ClpP/crotonase-like_dom_sf"/>
</dbReference>
<evidence type="ECO:0000313" key="8">
    <source>
        <dbReference type="Proteomes" id="UP000183794"/>
    </source>
</evidence>
<reference evidence="5 7" key="2">
    <citation type="submission" date="2016-11" db="EMBL/GenBank/DDBJ databases">
        <authorList>
            <person name="Klemetsen T."/>
        </authorList>
    </citation>
    <scope>NUCLEOTIDE SEQUENCE [LARGE SCALE GENOMIC DNA]</scope>
    <source>
        <strain evidence="5">MT 2528</strain>
    </source>
</reference>
<comment type="similarity">
    <text evidence="2">Belongs to the enoyl-CoA hydratase/isomerase family.</text>
</comment>
<evidence type="ECO:0000256" key="3">
    <source>
        <dbReference type="ARBA" id="ARBA00023140"/>
    </source>
</evidence>
<keyword evidence="4 6" id="KW-0413">Isomerase</keyword>
<dbReference type="Gene3D" id="1.10.12.10">
    <property type="entry name" value="Lyase 2-enoyl-coa Hydratase, Chain A, domain 2"/>
    <property type="match status" value="1"/>
</dbReference>
<dbReference type="HOGENOM" id="CLU_009834_7_2_6"/>
<gene>
    <name evidence="5" type="ORF">MT2528_3286</name>
    <name evidence="6" type="ORF">NVI5450_3485</name>
</gene>
<dbReference type="Gene3D" id="3.90.226.10">
    <property type="entry name" value="2-enoyl-CoA Hydratase, Chain A, domain 1"/>
    <property type="match status" value="1"/>
</dbReference>
<dbReference type="Pfam" id="PF00378">
    <property type="entry name" value="ECH_1"/>
    <property type="match status" value="1"/>
</dbReference>
<dbReference type="Proteomes" id="UP000182660">
    <property type="component" value="Unassembled WGS sequence"/>
</dbReference>
<dbReference type="STRING" id="80854.MVIS_2680"/>
<keyword evidence="3" id="KW-0576">Peroxisome</keyword>
<dbReference type="PANTHER" id="PTHR43684">
    <property type="match status" value="1"/>
</dbReference>
<dbReference type="CDD" id="cd06558">
    <property type="entry name" value="crotonase-like"/>
    <property type="match status" value="1"/>
</dbReference>
<name>A0A090IE20_9GAMM</name>
<organism evidence="6 8">
    <name type="scientific">Moritella viscosa</name>
    <dbReference type="NCBI Taxonomy" id="80854"/>
    <lineage>
        <taxon>Bacteria</taxon>
        <taxon>Pseudomonadati</taxon>
        <taxon>Pseudomonadota</taxon>
        <taxon>Gammaproteobacteria</taxon>
        <taxon>Alteromonadales</taxon>
        <taxon>Moritellaceae</taxon>
        <taxon>Moritella</taxon>
    </lineage>
</organism>
<dbReference type="EMBL" id="FPLD01000097">
    <property type="protein sequence ID" value="SGZ09686.1"/>
    <property type="molecule type" value="Genomic_DNA"/>
</dbReference>
<sequence length="253" mass="27574">MDDFITSLVKDNILTLTINRPSARNALSQGMYLLLSQGLEQAQEDEFIRVILLKGMSDIFCAGNDMQDFKAMSQGQEDQYGARFMHALINCDKPIVAAVNGPAIGVGTTLLQFVDFLYLAPTAVFQTPFIAMGLCPELGSSELLSQHIGIRKAKAMLLSGERMLAAEAVTLGFANEVCTSADDTATAKAISLAKLAPIAMRTSKAMLMKTARPNLLALIEYENQKLAYLVTQPESREAVSAFLEKRQPNFNLS</sequence>
<evidence type="ECO:0000313" key="7">
    <source>
        <dbReference type="Proteomes" id="UP000182660"/>
    </source>
</evidence>
<dbReference type="KEGG" id="mvs:MVIS_2680"/>
<dbReference type="InterPro" id="IPR014748">
    <property type="entry name" value="Enoyl-CoA_hydra_C"/>
</dbReference>
<dbReference type="InterPro" id="IPR001753">
    <property type="entry name" value="Enoyl-CoA_hydra/iso"/>
</dbReference>
<evidence type="ECO:0000256" key="4">
    <source>
        <dbReference type="ARBA" id="ARBA00023235"/>
    </source>
</evidence>
<accession>A0A090IE20</accession>
<dbReference type="GeneID" id="61297116"/>
<dbReference type="PATRIC" id="fig|80854.5.peg.2849"/>
<dbReference type="OrthoDB" id="9797151at2"/>
<evidence type="ECO:0000256" key="2">
    <source>
        <dbReference type="ARBA" id="ARBA00005254"/>
    </source>
</evidence>
<dbReference type="RefSeq" id="WP_045110813.1">
    <property type="nucleotide sequence ID" value="NZ_CAWQZC010000130.1"/>
</dbReference>
<proteinExistence type="inferred from homology"/>